<keyword evidence="4" id="KW-1133">Transmembrane helix</keyword>
<reference evidence="8 9" key="1">
    <citation type="journal article" date="2015" name="Annu Rev Anim Biosci">
        <title>The Genome 10K Project: a way forward.</title>
        <authorList>
            <person name="Koepfli K.P."/>
            <person name="Paten B."/>
            <person name="O'Brien S.J."/>
            <person name="Koepfli K.P."/>
            <person name="Paten B."/>
            <person name="Antunes A."/>
            <person name="Belov K."/>
            <person name="Bustamante C."/>
            <person name="Castoe T.A."/>
            <person name="Clawson H."/>
            <person name="Crawford A.J."/>
            <person name="Diekhans M."/>
            <person name="Distel D."/>
            <person name="Durbin R."/>
            <person name="Earl D."/>
            <person name="Fujita M.K."/>
            <person name="Gamble T."/>
            <person name="Georges A."/>
            <person name="Gemmell N."/>
            <person name="Gilbert M.T."/>
            <person name="Graves J.M."/>
            <person name="Green R.E."/>
            <person name="Hickey G."/>
            <person name="Jarvis E.D."/>
            <person name="Johnson W."/>
            <person name="Komissarov A."/>
            <person name="Korf I."/>
            <person name="Kuhn R."/>
            <person name="Larkin D.M."/>
            <person name="Lewin H."/>
            <person name="Lopez J.V."/>
            <person name="Ma J."/>
            <person name="Marques-Bonet T."/>
            <person name="Miller W."/>
            <person name="Murphy R."/>
            <person name="Pevzner P."/>
            <person name="Shapiro B."/>
            <person name="Steiner C."/>
            <person name="Tamazian G."/>
            <person name="Venkatesh B."/>
            <person name="Wang J."/>
            <person name="Wayne R."/>
            <person name="Wiley E."/>
            <person name="Yang H."/>
            <person name="Zhang G."/>
            <person name="Haussler D."/>
            <person name="Ryder O."/>
            <person name="O'Brien S.J."/>
        </authorList>
    </citation>
    <scope>NUCLEOTIDE SEQUENCE</scope>
</reference>
<evidence type="ECO:0000256" key="4">
    <source>
        <dbReference type="ARBA" id="ARBA00022989"/>
    </source>
</evidence>
<comment type="function">
    <text evidence="7">Plays an essential role in the homeostatic regulation of sphingolipid de novo biosynthesis by modulating the activity of the serine palmitoyltransferase (SPT) in response to ceramide levels. When complexed to SPT, the binding of ceramides to its N-terminus stabilizes a conformation that block SPT substrate entry, hence preventing SPT catalytic activity. Through this mechanism, maintains ceramide levels at sufficient concentrations for the production of complex sphingolipids, but which prevents the accumulation of ceramides to levels that trigger apoptosis.</text>
</comment>
<proteinExistence type="inferred from homology"/>
<evidence type="ECO:0000313" key="8">
    <source>
        <dbReference type="Ensembl" id="ENSRFEP00010028225.1"/>
    </source>
</evidence>
<keyword evidence="3" id="KW-0812">Transmembrane</keyword>
<comment type="subunit">
    <text evidence="6">Ceramide-sensitive subunit of the serine palmitoyltransferase (SPT) complex, which is also composed of SPTLC1, SPTLC2/3 and SPTSSA/B.</text>
</comment>
<comment type="similarity">
    <text evidence="2">Belongs to the ORM family.</text>
</comment>
<dbReference type="Proteomes" id="UP000472240">
    <property type="component" value="Chromosome 18"/>
</dbReference>
<dbReference type="Pfam" id="PF04061">
    <property type="entry name" value="ORMDL"/>
    <property type="match status" value="1"/>
</dbReference>
<evidence type="ECO:0000256" key="6">
    <source>
        <dbReference type="ARBA" id="ARBA00038646"/>
    </source>
</evidence>
<dbReference type="InterPro" id="IPR007203">
    <property type="entry name" value="ORMDL"/>
</dbReference>
<dbReference type="InParanoid" id="A0A671FWU3"/>
<reference evidence="8" key="4">
    <citation type="submission" date="2025-08" db="UniProtKB">
        <authorList>
            <consortium name="Ensembl"/>
        </authorList>
    </citation>
    <scope>IDENTIFICATION</scope>
</reference>
<keyword evidence="5" id="KW-0472">Membrane</keyword>
<reference evidence="8" key="5">
    <citation type="submission" date="2025-09" db="UniProtKB">
        <authorList>
            <consortium name="Ensembl"/>
        </authorList>
    </citation>
    <scope>IDENTIFICATION</scope>
</reference>
<reference evidence="9" key="3">
    <citation type="submission" date="2018-12" db="EMBL/GenBank/DDBJ databases">
        <title>G10K-VGP greater horseshoe bat female genome, primary haplotype.</title>
        <authorList>
            <person name="Teeling E."/>
            <person name="Myers G."/>
            <person name="Vernes S."/>
            <person name="Pippel M."/>
            <person name="Winkler S."/>
            <person name="Fedrigo O."/>
            <person name="Rhie A."/>
            <person name="Koren S."/>
            <person name="Phillippy A."/>
            <person name="Lewin H."/>
            <person name="Damas J."/>
            <person name="Howe K."/>
            <person name="Mountcastle J."/>
            <person name="Jarvis E.D."/>
        </authorList>
    </citation>
    <scope>NUCLEOTIDE SEQUENCE [LARGE SCALE GENOMIC DNA]</scope>
</reference>
<evidence type="ECO:0000256" key="2">
    <source>
        <dbReference type="ARBA" id="ARBA00007649"/>
    </source>
</evidence>
<reference evidence="8 9" key="2">
    <citation type="journal article" date="2018" name="Annu Rev Anim Biosci">
        <title>Bat Biology, Genomes, and the Bat1K Project: To Generate Chromosome-Level Genomes for All Living Bat Species.</title>
        <authorList>
            <person name="Teeling E.C."/>
            <person name="Vernes S.C."/>
            <person name="Davalos L.M."/>
            <person name="Ray D.A."/>
            <person name="Gilbert M.T.P."/>
            <person name="Myers E."/>
        </authorList>
    </citation>
    <scope>NUCLEOTIDE SEQUENCE</scope>
</reference>
<sequence length="61" mass="6968">MDYGLQYTSVCKFLRGSPFVLLPLSQLEAAHFLVNTASLLSTLLPKLPHFCRVHLFDINKY</sequence>
<dbReference type="OMA" id="VHIFGIN"/>
<protein>
    <submittedName>
        <fullName evidence="8">Uncharacterized protein</fullName>
    </submittedName>
</protein>
<accession>A0A671FWU3</accession>
<evidence type="ECO:0000256" key="1">
    <source>
        <dbReference type="ARBA" id="ARBA00004141"/>
    </source>
</evidence>
<evidence type="ECO:0000256" key="3">
    <source>
        <dbReference type="ARBA" id="ARBA00022692"/>
    </source>
</evidence>
<organism evidence="8 9">
    <name type="scientific">Rhinolophus ferrumequinum</name>
    <name type="common">Greater horseshoe bat</name>
    <dbReference type="NCBI Taxonomy" id="59479"/>
    <lineage>
        <taxon>Eukaryota</taxon>
        <taxon>Metazoa</taxon>
        <taxon>Chordata</taxon>
        <taxon>Craniata</taxon>
        <taxon>Vertebrata</taxon>
        <taxon>Euteleostomi</taxon>
        <taxon>Mammalia</taxon>
        <taxon>Eutheria</taxon>
        <taxon>Laurasiatheria</taxon>
        <taxon>Chiroptera</taxon>
        <taxon>Yinpterochiroptera</taxon>
        <taxon>Rhinolophoidea</taxon>
        <taxon>Rhinolophidae</taxon>
        <taxon>Rhinolophinae</taxon>
        <taxon>Rhinolophus</taxon>
    </lineage>
</organism>
<dbReference type="GO" id="GO:0006665">
    <property type="term" value="P:sphingolipid metabolic process"/>
    <property type="evidence" value="ECO:0007669"/>
    <property type="project" value="UniProtKB-ARBA"/>
</dbReference>
<comment type="subcellular location">
    <subcellularLocation>
        <location evidence="1">Membrane</location>
        <topology evidence="1">Multi-pass membrane protein</topology>
    </subcellularLocation>
</comment>
<evidence type="ECO:0000256" key="5">
    <source>
        <dbReference type="ARBA" id="ARBA00023136"/>
    </source>
</evidence>
<evidence type="ECO:0000313" key="9">
    <source>
        <dbReference type="Proteomes" id="UP000472240"/>
    </source>
</evidence>
<dbReference type="PANTHER" id="PTHR12665">
    <property type="entry name" value="ORMDL PROTEINS"/>
    <property type="match status" value="1"/>
</dbReference>
<dbReference type="Ensembl" id="ENSRFET00010030637.1">
    <property type="protein sequence ID" value="ENSRFEP00010028225.1"/>
    <property type="gene ID" value="ENSRFEG00010018772.1"/>
</dbReference>
<name>A0A671FWU3_RHIFE</name>
<dbReference type="GO" id="GO:0005789">
    <property type="term" value="C:endoplasmic reticulum membrane"/>
    <property type="evidence" value="ECO:0007669"/>
    <property type="project" value="InterPro"/>
</dbReference>
<keyword evidence="9" id="KW-1185">Reference proteome</keyword>
<dbReference type="GO" id="GO:2000303">
    <property type="term" value="P:regulation of ceramide biosynthetic process"/>
    <property type="evidence" value="ECO:0007669"/>
    <property type="project" value="UniProtKB-ARBA"/>
</dbReference>
<evidence type="ECO:0000256" key="7">
    <source>
        <dbReference type="ARBA" id="ARBA00045896"/>
    </source>
</evidence>
<dbReference type="AlphaFoldDB" id="A0A671FWU3"/>